<comment type="caution">
    <text evidence="3">The sequence shown here is derived from an EMBL/GenBank/DDBJ whole genome shotgun (WGS) entry which is preliminary data.</text>
</comment>
<dbReference type="NCBIfam" id="TIGR02226">
    <property type="entry name" value="two_anch"/>
    <property type="match status" value="1"/>
</dbReference>
<feature type="domain" description="VWFA" evidence="2">
    <location>
        <begin position="91"/>
        <end position="257"/>
    </location>
</feature>
<dbReference type="Proteomes" id="UP000479132">
    <property type="component" value="Unassembled WGS sequence"/>
</dbReference>
<dbReference type="EMBL" id="JAALLS010000022">
    <property type="protein sequence ID" value="NGP89620.1"/>
    <property type="molecule type" value="Genomic_DNA"/>
</dbReference>
<feature type="transmembrane region" description="Helical" evidence="1">
    <location>
        <begin position="683"/>
        <end position="705"/>
    </location>
</feature>
<proteinExistence type="predicted"/>
<dbReference type="SMART" id="SM00327">
    <property type="entry name" value="VWA"/>
    <property type="match status" value="1"/>
</dbReference>
<organism evidence="3 4">
    <name type="scientific">Fodinibius halophilus</name>
    <dbReference type="NCBI Taxonomy" id="1736908"/>
    <lineage>
        <taxon>Bacteria</taxon>
        <taxon>Pseudomonadati</taxon>
        <taxon>Balneolota</taxon>
        <taxon>Balneolia</taxon>
        <taxon>Balneolales</taxon>
        <taxon>Balneolaceae</taxon>
        <taxon>Fodinibius</taxon>
    </lineage>
</organism>
<feature type="transmembrane region" description="Helical" evidence="1">
    <location>
        <begin position="6"/>
        <end position="26"/>
    </location>
</feature>
<accession>A0A6M1TMI7</accession>
<reference evidence="3 4" key="1">
    <citation type="submission" date="2020-02" db="EMBL/GenBank/DDBJ databases">
        <title>Aliifodinibius halophilus 2W32, complete genome.</title>
        <authorList>
            <person name="Li Y."/>
            <person name="Wu S."/>
        </authorList>
    </citation>
    <scope>NUCLEOTIDE SEQUENCE [LARGE SCALE GENOMIC DNA]</scope>
    <source>
        <strain evidence="3 4">2W32</strain>
    </source>
</reference>
<dbReference type="InterPro" id="IPR024163">
    <property type="entry name" value="Aerotolerance_reg_N"/>
</dbReference>
<protein>
    <submittedName>
        <fullName evidence="3">VWA domain-containing protein</fullName>
    </submittedName>
</protein>
<dbReference type="InterPro" id="IPR036465">
    <property type="entry name" value="vWFA_dom_sf"/>
</dbReference>
<dbReference type="Gene3D" id="2.60.40.10">
    <property type="entry name" value="Immunoglobulins"/>
    <property type="match status" value="1"/>
</dbReference>
<feature type="transmembrane region" description="Helical" evidence="1">
    <location>
        <begin position="56"/>
        <end position="78"/>
    </location>
</feature>
<keyword evidence="1" id="KW-0812">Transmembrane</keyword>
<dbReference type="Pfam" id="PF13519">
    <property type="entry name" value="VWA_2"/>
    <property type="match status" value="1"/>
</dbReference>
<dbReference type="InterPro" id="IPR011933">
    <property type="entry name" value="Double_TM_dom"/>
</dbReference>
<keyword evidence="1" id="KW-1133">Transmembrane helix</keyword>
<keyword evidence="1" id="KW-0472">Membrane</keyword>
<dbReference type="SUPFAM" id="SSF52317">
    <property type="entry name" value="Class I glutamine amidotransferase-like"/>
    <property type="match status" value="1"/>
</dbReference>
<dbReference type="AlphaFoldDB" id="A0A6M1TMI7"/>
<sequence length="711" mass="79842">MNFLNPFFLFGLLAVAIPVIIHLINLQRPKKVAFSTLSFFNELRKTTIRRIRIKQYLLMALRVLALLFLALALARPFLPPTITGPTSSTEPKVVAIVLDNSASMNRIGSRGPLIEQAKKVAGRIIQNANSDDKFYITTTNGDSFSQDRLLDKKRSNEIISDIEPQNSGHYTKERFLKAYQQLQGAPQAQAMIYIISDGQKSQMLDLKDLSIQRKDNAQKPVTIQPISLEKGKQQNVAVSSITLKNQMISQGTPITLAVDVENVGDAAVTNQFVSLEVDGELLGQHEVALEPGESKEFLFQAVPGQTGNLTGRIIIEGDEVDYDNRRYFVVNIPEERSVLLVKKEEADSPFSSYLQSVLEAAKQSRAQLSFKVQQPNQVTPSQWPNYDAIVLDGIEQIPDYWFQDMQRYVQNGNGLLFFPSEKGAIENYNRFLSLFNAGKFTNIVGEYGSFEQVIKMAEIEEGHPVLENVFAKKGDEDINIELPSLYYYYRYRNSGNAGSIDILKATNEDPLLTEQQFGEGVFLISTLGTDPGWSNLPVNPIFAPLYYRSILYASSSQKAGLQKYELGKAFRWEHALQSSDVKLELDGSEYRPKVEQAAYGVRISYSGQEWEPGILTIKAGKESYKIAVNQNILESRFGSLESTAWQEMISSNALSVNKGIKAGQWSAEELDEKLSASMFGQEIWSWFIWLALLFLILETVITRIYKAESVS</sequence>
<evidence type="ECO:0000313" key="4">
    <source>
        <dbReference type="Proteomes" id="UP000479132"/>
    </source>
</evidence>
<dbReference type="Pfam" id="PF07705">
    <property type="entry name" value="CARDB"/>
    <property type="match status" value="1"/>
</dbReference>
<evidence type="ECO:0000256" key="1">
    <source>
        <dbReference type="SAM" id="Phobius"/>
    </source>
</evidence>
<dbReference type="InterPro" id="IPR013783">
    <property type="entry name" value="Ig-like_fold"/>
</dbReference>
<dbReference type="PANTHER" id="PTHR37464">
    <property type="entry name" value="BLL2463 PROTEIN"/>
    <property type="match status" value="1"/>
</dbReference>
<dbReference type="Gene3D" id="3.40.50.880">
    <property type="match status" value="1"/>
</dbReference>
<dbReference type="InterPro" id="IPR002035">
    <property type="entry name" value="VWF_A"/>
</dbReference>
<dbReference type="InterPro" id="IPR029062">
    <property type="entry name" value="Class_I_gatase-like"/>
</dbReference>
<evidence type="ECO:0000259" key="2">
    <source>
        <dbReference type="SMART" id="SM00327"/>
    </source>
</evidence>
<dbReference type="Pfam" id="PF07584">
    <property type="entry name" value="BatA"/>
    <property type="match status" value="1"/>
</dbReference>
<dbReference type="SUPFAM" id="SSF53300">
    <property type="entry name" value="vWA-like"/>
    <property type="match status" value="1"/>
</dbReference>
<gene>
    <name evidence="3" type="ORF">G3569_14775</name>
</gene>
<dbReference type="InterPro" id="IPR011635">
    <property type="entry name" value="CARDB"/>
</dbReference>
<name>A0A6M1TMI7_9BACT</name>
<dbReference type="Gene3D" id="3.40.50.410">
    <property type="entry name" value="von Willebrand factor, type A domain"/>
    <property type="match status" value="1"/>
</dbReference>
<dbReference type="RefSeq" id="WP_165270556.1">
    <property type="nucleotide sequence ID" value="NZ_JAALLS010000022.1"/>
</dbReference>
<evidence type="ECO:0000313" key="3">
    <source>
        <dbReference type="EMBL" id="NGP89620.1"/>
    </source>
</evidence>
<dbReference type="PANTHER" id="PTHR37464:SF1">
    <property type="entry name" value="BLL2463 PROTEIN"/>
    <property type="match status" value="1"/>
</dbReference>
<keyword evidence="4" id="KW-1185">Reference proteome</keyword>